<comment type="caution">
    <text evidence="1">The sequence shown here is derived from an EMBL/GenBank/DDBJ whole genome shotgun (WGS) entry which is preliminary data.</text>
</comment>
<evidence type="ECO:0000313" key="2">
    <source>
        <dbReference type="Proteomes" id="UP001629953"/>
    </source>
</evidence>
<evidence type="ECO:0000313" key="1">
    <source>
        <dbReference type="EMBL" id="MFM2485178.1"/>
    </source>
</evidence>
<name>A0ABW9G816_9GAMM</name>
<protein>
    <submittedName>
        <fullName evidence="1">Transposase</fullName>
    </submittedName>
</protein>
<keyword evidence="2" id="KW-1185">Reference proteome</keyword>
<sequence length="31" mass="3668">MLRIKKYPEEFKQEAIRQVAEKGYSVPDVSK</sequence>
<gene>
    <name evidence="1" type="ORF">ABUE30_08895</name>
</gene>
<dbReference type="RefSeq" id="WP_408623392.1">
    <property type="nucleotide sequence ID" value="NZ_JBEQCT010000003.1"/>
</dbReference>
<organism evidence="1 2">
    <name type="scientific">Celerinatantimonas yamalensis</name>
    <dbReference type="NCBI Taxonomy" id="559956"/>
    <lineage>
        <taxon>Bacteria</taxon>
        <taxon>Pseudomonadati</taxon>
        <taxon>Pseudomonadota</taxon>
        <taxon>Gammaproteobacteria</taxon>
        <taxon>Celerinatantimonadaceae</taxon>
        <taxon>Celerinatantimonas</taxon>
    </lineage>
</organism>
<proteinExistence type="predicted"/>
<reference evidence="1 2" key="1">
    <citation type="journal article" date="2013" name="Int. J. Syst. Evol. Microbiol.">
        <title>Celerinatantimonas yamalensis sp. nov., a cold-adapted diazotrophic bacterium from a cold permafrost brine.</title>
        <authorList>
            <person name="Shcherbakova V."/>
            <person name="Chuvilskaya N."/>
            <person name="Rivkina E."/>
            <person name="Demidov N."/>
            <person name="Uchaeva V."/>
            <person name="Suetin S."/>
            <person name="Suzina N."/>
            <person name="Gilichinsky D."/>
        </authorList>
    </citation>
    <scope>NUCLEOTIDE SEQUENCE [LARGE SCALE GENOMIC DNA]</scope>
    <source>
        <strain evidence="1 2">C7</strain>
    </source>
</reference>
<dbReference type="Pfam" id="PF01527">
    <property type="entry name" value="HTH_Tnp_1"/>
    <property type="match status" value="1"/>
</dbReference>
<dbReference type="EMBL" id="JBEQCT010000003">
    <property type="protein sequence ID" value="MFM2485178.1"/>
    <property type="molecule type" value="Genomic_DNA"/>
</dbReference>
<dbReference type="Proteomes" id="UP001629953">
    <property type="component" value="Unassembled WGS sequence"/>
</dbReference>
<accession>A0ABW9G816</accession>
<dbReference type="InterPro" id="IPR002514">
    <property type="entry name" value="Transposase_8"/>
</dbReference>